<keyword evidence="1" id="KW-0040">ANK repeat</keyword>
<dbReference type="Proteomes" id="UP000886885">
    <property type="component" value="Chromosome 19D"/>
</dbReference>
<evidence type="ECO:0000259" key="4">
    <source>
        <dbReference type="Pfam" id="PF22936"/>
    </source>
</evidence>
<feature type="compositionally biased region" description="Acidic residues" evidence="2">
    <location>
        <begin position="197"/>
        <end position="206"/>
    </location>
</feature>
<comment type="caution">
    <text evidence="5">The sequence shown here is derived from an EMBL/GenBank/DDBJ whole genome shotgun (WGS) entry which is preliminary data.</text>
</comment>
<gene>
    <name evidence="5" type="ORF">POTOM_059589</name>
</gene>
<proteinExistence type="predicted"/>
<accession>A0A8X8C282</accession>
<dbReference type="InterPro" id="IPR002110">
    <property type="entry name" value="Ankyrin_rpt"/>
</dbReference>
<dbReference type="OrthoDB" id="1847170at2759"/>
<dbReference type="AlphaFoldDB" id="A0A8X8C282"/>
<dbReference type="Pfam" id="PF13976">
    <property type="entry name" value="gag_pre-integrs"/>
    <property type="match status" value="1"/>
</dbReference>
<evidence type="ECO:0000259" key="3">
    <source>
        <dbReference type="Pfam" id="PF13976"/>
    </source>
</evidence>
<dbReference type="PROSITE" id="PS50297">
    <property type="entry name" value="ANK_REP_REGION"/>
    <property type="match status" value="1"/>
</dbReference>
<name>A0A8X8C282_POPTO</name>
<organism evidence="5 6">
    <name type="scientific">Populus tomentosa</name>
    <name type="common">Chinese white poplar</name>
    <dbReference type="NCBI Taxonomy" id="118781"/>
    <lineage>
        <taxon>Eukaryota</taxon>
        <taxon>Viridiplantae</taxon>
        <taxon>Streptophyta</taxon>
        <taxon>Embryophyta</taxon>
        <taxon>Tracheophyta</taxon>
        <taxon>Spermatophyta</taxon>
        <taxon>Magnoliopsida</taxon>
        <taxon>eudicotyledons</taxon>
        <taxon>Gunneridae</taxon>
        <taxon>Pentapetalae</taxon>
        <taxon>rosids</taxon>
        <taxon>fabids</taxon>
        <taxon>Malpighiales</taxon>
        <taxon>Salicaceae</taxon>
        <taxon>Saliceae</taxon>
        <taxon>Populus</taxon>
    </lineage>
</organism>
<evidence type="ECO:0000256" key="1">
    <source>
        <dbReference type="PROSITE-ProRule" id="PRU00023"/>
    </source>
</evidence>
<evidence type="ECO:0000256" key="2">
    <source>
        <dbReference type="SAM" id="MobiDB-lite"/>
    </source>
</evidence>
<dbReference type="PROSITE" id="PS50088">
    <property type="entry name" value="ANK_REPEAT"/>
    <property type="match status" value="1"/>
</dbReference>
<dbReference type="EMBL" id="JAAWWB010000038">
    <property type="protein sequence ID" value="KAG6738050.1"/>
    <property type="molecule type" value="Genomic_DNA"/>
</dbReference>
<feature type="domain" description="Retrovirus-related Pol polyprotein from transposon TNT 1-94-like beta-barrel" evidence="4">
    <location>
        <begin position="1"/>
        <end position="51"/>
    </location>
</feature>
<sequence length="543" mass="59982">MGDNHALEISGIGTIKLKMYDGLIRTISGVRHVKDLKKNLLSVGQFDSLGCKIRTHNGIMKIVKGALVVLKARKTVANMFVLMGETHQGAEASIASASPAEEKTMMWHQKLGHMSEKGLKVLSDQKLLPGLTKVTLSFCEHCVTSKQHRLKFGTLTTKSKCILDLIHFDVCILKETTEVQMENTQNRTSSEAAPEHEEQEQIESETPEVRRSTLELLALLVELLGVVGITCGIIAYGHSNVIKVLIDRAKALPTDSESGVTEAKKMLRMTTEEQDTALHEAARNRRSHVVEILTKEDPEFSYSANVHGETPLYITASIGLWTEERGKVVDEILGNSISVDYGGPKGRTALHAAIMVGDDETARKLLDKGKKLTKTTGFRDSKKVTTSLRPRPIVLVQEIVSGCPACCELVDNRGVSDSICSCSSCSGAALEEVAGFTASKRIHVFEECLKIPELARIKAKKDDKVFVQCLEDIPLLARLEKKKDDKGNTPFHLIAALAHEQKQWRPVLDEYSEGEIYGLNKRKLSVNDIYEGYFAEIQVINPL</sequence>
<dbReference type="SMART" id="SM00248">
    <property type="entry name" value="ANK"/>
    <property type="match status" value="3"/>
</dbReference>
<feature type="domain" description="GAG-pre-integrase" evidence="3">
    <location>
        <begin position="79"/>
        <end position="147"/>
    </location>
</feature>
<dbReference type="PANTHER" id="PTHR24121">
    <property type="entry name" value="NO MECHANORECEPTOR POTENTIAL C, ISOFORM D-RELATED"/>
    <property type="match status" value="1"/>
</dbReference>
<dbReference type="InterPro" id="IPR054722">
    <property type="entry name" value="PolX-like_BBD"/>
</dbReference>
<dbReference type="PANTHER" id="PTHR24121:SF22">
    <property type="entry name" value="PROTEIN ACCELERATED CELL DEATH 6-LIKE"/>
    <property type="match status" value="1"/>
</dbReference>
<keyword evidence="6" id="KW-1185">Reference proteome</keyword>
<reference evidence="5" key="1">
    <citation type="journal article" date="2020" name="bioRxiv">
        <title>Hybrid origin of Populus tomentosa Carr. identified through genome sequencing and phylogenomic analysis.</title>
        <authorList>
            <person name="An X."/>
            <person name="Gao K."/>
            <person name="Chen Z."/>
            <person name="Li J."/>
            <person name="Yang X."/>
            <person name="Yang X."/>
            <person name="Zhou J."/>
            <person name="Guo T."/>
            <person name="Zhao T."/>
            <person name="Huang S."/>
            <person name="Miao D."/>
            <person name="Khan W.U."/>
            <person name="Rao P."/>
            <person name="Ye M."/>
            <person name="Lei B."/>
            <person name="Liao W."/>
            <person name="Wang J."/>
            <person name="Ji L."/>
            <person name="Li Y."/>
            <person name="Guo B."/>
            <person name="Mustafa N.S."/>
            <person name="Li S."/>
            <person name="Yun Q."/>
            <person name="Keller S.R."/>
            <person name="Mao J."/>
            <person name="Zhang R."/>
            <person name="Strauss S.H."/>
        </authorList>
    </citation>
    <scope>NUCLEOTIDE SEQUENCE</scope>
    <source>
        <strain evidence="5">GM15</strain>
        <tissue evidence="5">Leaf</tissue>
    </source>
</reference>
<feature type="repeat" description="ANK" evidence="1">
    <location>
        <begin position="345"/>
        <end position="377"/>
    </location>
</feature>
<evidence type="ECO:0000313" key="6">
    <source>
        <dbReference type="Proteomes" id="UP000886885"/>
    </source>
</evidence>
<protein>
    <recommendedName>
        <fullName evidence="7">GAG-pre-integrase domain-containing protein</fullName>
    </recommendedName>
</protein>
<dbReference type="Pfam" id="PF00023">
    <property type="entry name" value="Ank"/>
    <property type="match status" value="1"/>
</dbReference>
<evidence type="ECO:0000313" key="5">
    <source>
        <dbReference type="EMBL" id="KAG6738050.1"/>
    </source>
</evidence>
<dbReference type="InterPro" id="IPR025724">
    <property type="entry name" value="GAG-pre-integrase_dom"/>
</dbReference>
<dbReference type="Pfam" id="PF22936">
    <property type="entry name" value="Pol_BBD"/>
    <property type="match status" value="1"/>
</dbReference>
<feature type="region of interest" description="Disordered" evidence="2">
    <location>
        <begin position="182"/>
        <end position="207"/>
    </location>
</feature>
<evidence type="ECO:0008006" key="7">
    <source>
        <dbReference type="Google" id="ProtNLM"/>
    </source>
</evidence>